<dbReference type="Proteomes" id="UP001341840">
    <property type="component" value="Unassembled WGS sequence"/>
</dbReference>
<organism evidence="1 2">
    <name type="scientific">Stylosanthes scabra</name>
    <dbReference type="NCBI Taxonomy" id="79078"/>
    <lineage>
        <taxon>Eukaryota</taxon>
        <taxon>Viridiplantae</taxon>
        <taxon>Streptophyta</taxon>
        <taxon>Embryophyta</taxon>
        <taxon>Tracheophyta</taxon>
        <taxon>Spermatophyta</taxon>
        <taxon>Magnoliopsida</taxon>
        <taxon>eudicotyledons</taxon>
        <taxon>Gunneridae</taxon>
        <taxon>Pentapetalae</taxon>
        <taxon>rosids</taxon>
        <taxon>fabids</taxon>
        <taxon>Fabales</taxon>
        <taxon>Fabaceae</taxon>
        <taxon>Papilionoideae</taxon>
        <taxon>50 kb inversion clade</taxon>
        <taxon>dalbergioids sensu lato</taxon>
        <taxon>Dalbergieae</taxon>
        <taxon>Pterocarpus clade</taxon>
        <taxon>Stylosanthes</taxon>
    </lineage>
</organism>
<proteinExistence type="predicted"/>
<comment type="caution">
    <text evidence="1">The sequence shown here is derived from an EMBL/GenBank/DDBJ whole genome shotgun (WGS) entry which is preliminary data.</text>
</comment>
<accession>A0ABU6ZIX2</accession>
<keyword evidence="2" id="KW-1185">Reference proteome</keyword>
<sequence length="148" mass="16391">MLLSAEDEYTDNTAIATQWAAQEGQESSPSFTGVDPDEDNLVEFNRKAEARDARRRVAETTILGGAVAHTDDATADGRMRRANACGCIIYCRLRFIWELPVDFRGVTTTHVASSATLAAATRRFRCRRSVFSRRRHGSVSTFLFASPS</sequence>
<reference evidence="1 2" key="1">
    <citation type="journal article" date="2023" name="Plants (Basel)">
        <title>Bridging the Gap: Combining Genomics and Transcriptomics Approaches to Understand Stylosanthes scabra, an Orphan Legume from the Brazilian Caatinga.</title>
        <authorList>
            <person name="Ferreira-Neto J.R.C."/>
            <person name="da Silva M.D."/>
            <person name="Binneck E."/>
            <person name="de Melo N.F."/>
            <person name="da Silva R.H."/>
            <person name="de Melo A.L.T.M."/>
            <person name="Pandolfi V."/>
            <person name="Bustamante F.O."/>
            <person name="Brasileiro-Vidal A.C."/>
            <person name="Benko-Iseppon A.M."/>
        </authorList>
    </citation>
    <scope>NUCLEOTIDE SEQUENCE [LARGE SCALE GENOMIC DNA]</scope>
    <source>
        <tissue evidence="1">Leaves</tissue>
    </source>
</reference>
<evidence type="ECO:0000313" key="2">
    <source>
        <dbReference type="Proteomes" id="UP001341840"/>
    </source>
</evidence>
<dbReference type="EMBL" id="JASCZI010272369">
    <property type="protein sequence ID" value="MED6221911.1"/>
    <property type="molecule type" value="Genomic_DNA"/>
</dbReference>
<gene>
    <name evidence="1" type="ORF">PIB30_059318</name>
</gene>
<protein>
    <submittedName>
        <fullName evidence="1">Uncharacterized protein</fullName>
    </submittedName>
</protein>
<evidence type="ECO:0000313" key="1">
    <source>
        <dbReference type="EMBL" id="MED6221911.1"/>
    </source>
</evidence>
<name>A0ABU6ZIX2_9FABA</name>